<dbReference type="GO" id="GO:0050660">
    <property type="term" value="F:flavin adenine dinucleotide binding"/>
    <property type="evidence" value="ECO:0007669"/>
    <property type="project" value="InterPro"/>
</dbReference>
<dbReference type="AlphaFoldDB" id="A0A084AH02"/>
<evidence type="ECO:0000256" key="2">
    <source>
        <dbReference type="ARBA" id="ARBA00022630"/>
    </source>
</evidence>
<evidence type="ECO:0000256" key="4">
    <source>
        <dbReference type="ARBA" id="ARBA00023002"/>
    </source>
</evidence>
<dbReference type="GO" id="GO:0016491">
    <property type="term" value="F:oxidoreductase activity"/>
    <property type="evidence" value="ECO:0007669"/>
    <property type="project" value="UniProtKB-KW"/>
</dbReference>
<dbReference type="SUPFAM" id="SSF56176">
    <property type="entry name" value="FAD-binding/transporter-associated domain-like"/>
    <property type="match status" value="1"/>
</dbReference>
<dbReference type="InterPro" id="IPR050416">
    <property type="entry name" value="FAD-linked_Oxidoreductase"/>
</dbReference>
<evidence type="ECO:0000256" key="1">
    <source>
        <dbReference type="ARBA" id="ARBA00005466"/>
    </source>
</evidence>
<dbReference type="HOGENOM" id="CLU_1526144_0_0_1"/>
<reference evidence="5 6" key="1">
    <citation type="journal article" date="2014" name="BMC Genomics">
        <title>Comparative genome sequencing reveals chemotype-specific gene clusters in the toxigenic black mold Stachybotrys.</title>
        <authorList>
            <person name="Semeiks J."/>
            <person name="Borek D."/>
            <person name="Otwinowski Z."/>
            <person name="Grishin N.V."/>
        </authorList>
    </citation>
    <scope>NUCLEOTIDE SEQUENCE [LARGE SCALE GENOMIC DNA]</scope>
    <source>
        <strain evidence="6">CBS 109288 / IBT 7711</strain>
    </source>
</reference>
<dbReference type="Gene3D" id="3.30.465.10">
    <property type="match status" value="1"/>
</dbReference>
<sequence length="176" mass="19381">MKLSTATISSSFLFELVLSNRESKKPCKQLATRFPAQTLAQGTNDHNTQVTNGWSQSCTNRSYCVLVPESPLHVAGAIKILTATNIKFAVFGEGHMPMRGANTIPGGVLKLSSDKRVVNYGPSLRWGRVYEWMYAQGVFVNGGRFPEAGIGRILFDVGLNLWGSQYSWSLSHARNL</sequence>
<proteinExistence type="inferred from homology"/>
<evidence type="ECO:0000313" key="5">
    <source>
        <dbReference type="EMBL" id="KEY64581.1"/>
    </source>
</evidence>
<keyword evidence="2" id="KW-0285">Flavoprotein</keyword>
<gene>
    <name evidence="5" type="ORF">S7711_03643</name>
</gene>
<dbReference type="PANTHER" id="PTHR42973">
    <property type="entry name" value="BINDING OXIDOREDUCTASE, PUTATIVE (AFU_ORTHOLOGUE AFUA_1G17690)-RELATED"/>
    <property type="match status" value="1"/>
</dbReference>
<evidence type="ECO:0000256" key="3">
    <source>
        <dbReference type="ARBA" id="ARBA00022827"/>
    </source>
</evidence>
<dbReference type="EMBL" id="KL648733">
    <property type="protein sequence ID" value="KEY64581.1"/>
    <property type="molecule type" value="Genomic_DNA"/>
</dbReference>
<dbReference type="InterPro" id="IPR036318">
    <property type="entry name" value="FAD-bd_PCMH-like_sf"/>
</dbReference>
<dbReference type="Proteomes" id="UP000028045">
    <property type="component" value="Unassembled WGS sequence"/>
</dbReference>
<evidence type="ECO:0000313" key="6">
    <source>
        <dbReference type="Proteomes" id="UP000028045"/>
    </source>
</evidence>
<protein>
    <recommendedName>
        <fullName evidence="7">FAD linked oxidase N-terminal domain-containing protein</fullName>
    </recommendedName>
</protein>
<comment type="similarity">
    <text evidence="1">Belongs to the oxygen-dependent FAD-linked oxidoreductase family.</text>
</comment>
<keyword evidence="6" id="KW-1185">Reference proteome</keyword>
<keyword evidence="3" id="KW-0274">FAD</keyword>
<accession>A0A084AH02</accession>
<name>A0A084AH02_STACB</name>
<organism evidence="5 6">
    <name type="scientific">Stachybotrys chartarum (strain CBS 109288 / IBT 7711)</name>
    <name type="common">Toxic black mold</name>
    <name type="synonym">Stilbospora chartarum</name>
    <dbReference type="NCBI Taxonomy" id="1280523"/>
    <lineage>
        <taxon>Eukaryota</taxon>
        <taxon>Fungi</taxon>
        <taxon>Dikarya</taxon>
        <taxon>Ascomycota</taxon>
        <taxon>Pezizomycotina</taxon>
        <taxon>Sordariomycetes</taxon>
        <taxon>Hypocreomycetidae</taxon>
        <taxon>Hypocreales</taxon>
        <taxon>Stachybotryaceae</taxon>
        <taxon>Stachybotrys</taxon>
    </lineage>
</organism>
<dbReference type="PANTHER" id="PTHR42973:SF53">
    <property type="entry name" value="FAD-BINDING PCMH-TYPE DOMAIN-CONTAINING PROTEIN-RELATED"/>
    <property type="match status" value="1"/>
</dbReference>
<dbReference type="InterPro" id="IPR016169">
    <property type="entry name" value="FAD-bd_PCMH_sub2"/>
</dbReference>
<evidence type="ECO:0008006" key="7">
    <source>
        <dbReference type="Google" id="ProtNLM"/>
    </source>
</evidence>
<keyword evidence="4" id="KW-0560">Oxidoreductase</keyword>